<name>A0AAV2TSX7_CALDB</name>
<comment type="caution">
    <text evidence="8">The sequence shown here is derived from an EMBL/GenBank/DDBJ whole genome shotgun (WGS) entry which is preliminary data.</text>
</comment>
<evidence type="ECO:0000256" key="2">
    <source>
        <dbReference type="ARBA" id="ARBA00010904"/>
    </source>
</evidence>
<keyword evidence="6 7" id="KW-0472">Membrane</keyword>
<dbReference type="GO" id="GO:0061617">
    <property type="term" value="C:MICOS complex"/>
    <property type="evidence" value="ECO:0007669"/>
    <property type="project" value="UniProtKB-UniRule"/>
</dbReference>
<evidence type="ECO:0000256" key="7">
    <source>
        <dbReference type="RuleBase" id="RU363021"/>
    </source>
</evidence>
<evidence type="ECO:0000256" key="5">
    <source>
        <dbReference type="ARBA" id="ARBA00023128"/>
    </source>
</evidence>
<evidence type="ECO:0000256" key="6">
    <source>
        <dbReference type="ARBA" id="ARBA00023136"/>
    </source>
</evidence>
<dbReference type="Proteomes" id="UP001497525">
    <property type="component" value="Unassembled WGS sequence"/>
</dbReference>
<evidence type="ECO:0000256" key="1">
    <source>
        <dbReference type="ARBA" id="ARBA00004325"/>
    </source>
</evidence>
<comment type="function">
    <text evidence="7">Component of the MICOS complex, a large protein complex of the mitochondrial inner membrane that plays crucial roles in the maintenance of crista junctions, inner membrane architecture, and formation of contact sites to the outer membrane.</text>
</comment>
<evidence type="ECO:0000256" key="3">
    <source>
        <dbReference type="ARBA" id="ARBA00022692"/>
    </source>
</evidence>
<keyword evidence="4 7" id="KW-1133">Transmembrane helix</keyword>
<comment type="similarity">
    <text evidence="2">Belongs to the apolipoprotein O/MICOS complex subunit Mic27 family.</text>
</comment>
<dbReference type="GO" id="GO:0042407">
    <property type="term" value="P:cristae formation"/>
    <property type="evidence" value="ECO:0007669"/>
    <property type="project" value="InterPro"/>
</dbReference>
<comment type="subcellular location">
    <subcellularLocation>
        <location evidence="7">Mitochondrion inner membrane</location>
    </subcellularLocation>
    <subcellularLocation>
        <location evidence="1">Mitochondrion membrane</location>
    </subcellularLocation>
</comment>
<reference evidence="8" key="1">
    <citation type="submission" date="2024-06" db="EMBL/GenBank/DDBJ databases">
        <authorList>
            <person name="Liu X."/>
            <person name="Lenzi L."/>
            <person name="Haldenby T S."/>
            <person name="Uol C."/>
        </authorList>
    </citation>
    <scope>NUCLEOTIDE SEQUENCE</scope>
</reference>
<proteinExistence type="inferred from homology"/>
<feature type="transmembrane region" description="Helical" evidence="7">
    <location>
        <begin position="79"/>
        <end position="98"/>
    </location>
</feature>
<dbReference type="InterPro" id="IPR019166">
    <property type="entry name" value="MIC26/MIC27"/>
</dbReference>
<organism evidence="8 9">
    <name type="scientific">Calicophoron daubneyi</name>
    <name type="common">Rumen fluke</name>
    <name type="synonym">Paramphistomum daubneyi</name>
    <dbReference type="NCBI Taxonomy" id="300641"/>
    <lineage>
        <taxon>Eukaryota</taxon>
        <taxon>Metazoa</taxon>
        <taxon>Spiralia</taxon>
        <taxon>Lophotrochozoa</taxon>
        <taxon>Platyhelminthes</taxon>
        <taxon>Trematoda</taxon>
        <taxon>Digenea</taxon>
        <taxon>Plagiorchiida</taxon>
        <taxon>Pronocephalata</taxon>
        <taxon>Paramphistomoidea</taxon>
        <taxon>Paramphistomidae</taxon>
        <taxon>Calicophoron</taxon>
    </lineage>
</organism>
<dbReference type="InterPro" id="IPR033182">
    <property type="entry name" value="MIC26/MIC27_animal"/>
</dbReference>
<sequence length="152" mass="16808">MKVKELSLYSEYPDEHTKYTLEPRPLNTVESHLVGYISPFRRVVQDWLSSAKVSTEESVVKVSSTSASLFERLKNEPSILARGGFITVCGLGGVVLGYRGGAFRKLFYATCAASLATTACYPSATYAYCRKGLTASCEQLQTWKKELSRKAC</sequence>
<dbReference type="PANTHER" id="PTHR14564">
    <property type="entry name" value="MICOS COMPLEX SUBUNIT MIC26 / MIC27 FAMILY MEMBER"/>
    <property type="match status" value="1"/>
</dbReference>
<protein>
    <recommendedName>
        <fullName evidence="7">MICOS complex subunit</fullName>
    </recommendedName>
</protein>
<comment type="subunit">
    <text evidence="7">Component of the mitochondrial contact site and cristae organizing system (MICOS) complex.</text>
</comment>
<gene>
    <name evidence="8" type="ORF">CDAUBV1_LOCUS15819</name>
</gene>
<keyword evidence="5 7" id="KW-0496">Mitochondrion</keyword>
<keyword evidence="7" id="KW-0999">Mitochondrion inner membrane</keyword>
<evidence type="ECO:0000313" key="8">
    <source>
        <dbReference type="EMBL" id="CAL5140504.1"/>
    </source>
</evidence>
<dbReference type="Pfam" id="PF09769">
    <property type="entry name" value="ApoO"/>
    <property type="match status" value="1"/>
</dbReference>
<dbReference type="EMBL" id="CAXLJL010000731">
    <property type="protein sequence ID" value="CAL5140504.1"/>
    <property type="molecule type" value="Genomic_DNA"/>
</dbReference>
<dbReference type="AlphaFoldDB" id="A0AAV2TSX7"/>
<accession>A0AAV2TSX7</accession>
<evidence type="ECO:0000256" key="4">
    <source>
        <dbReference type="ARBA" id="ARBA00022989"/>
    </source>
</evidence>
<evidence type="ECO:0000313" key="9">
    <source>
        <dbReference type="Proteomes" id="UP001497525"/>
    </source>
</evidence>
<keyword evidence="3 7" id="KW-0812">Transmembrane</keyword>